<organism evidence="1 2">
    <name type="scientific">Streptomyces graminofaciens</name>
    <dbReference type="NCBI Taxonomy" id="68212"/>
    <lineage>
        <taxon>Bacteria</taxon>
        <taxon>Bacillati</taxon>
        <taxon>Actinomycetota</taxon>
        <taxon>Actinomycetes</taxon>
        <taxon>Kitasatosporales</taxon>
        <taxon>Streptomycetaceae</taxon>
        <taxon>Streptomyces</taxon>
    </lineage>
</organism>
<dbReference type="Proteomes" id="UP001321542">
    <property type="component" value="Chromosome"/>
</dbReference>
<dbReference type="EMBL" id="AP018448">
    <property type="protein sequence ID" value="BBC34867.1"/>
    <property type="molecule type" value="Genomic_DNA"/>
</dbReference>
<keyword evidence="2" id="KW-1185">Reference proteome</keyword>
<gene>
    <name evidence="1" type="ORF">SGFS_061610</name>
</gene>
<sequence>MSIGCGAAEAVSNRGRATGVQRLGACRELTDFLRAWGGRGVPDSGALTSAFASAFTEVDSPYSVVKHVLTVRLM</sequence>
<accession>A0ABM7FF63</accession>
<evidence type="ECO:0000313" key="1">
    <source>
        <dbReference type="EMBL" id="BBC34867.1"/>
    </source>
</evidence>
<name>A0ABM7FF63_9ACTN</name>
<protein>
    <submittedName>
        <fullName evidence="1">Uncharacterized protein</fullName>
    </submittedName>
</protein>
<evidence type="ECO:0000313" key="2">
    <source>
        <dbReference type="Proteomes" id="UP001321542"/>
    </source>
</evidence>
<reference evidence="1 2" key="1">
    <citation type="journal article" date="2010" name="ChemBioChem">
        <title>Cloning and characterization of the biosynthetic gene cluster of 16-membered macrolide antibiotic FD-891: involvement of a dual functional cytochrome P450 monooxygenase catalyzing epoxidation and hydroxylation.</title>
        <authorList>
            <person name="Kudo F."/>
            <person name="Motegi A."/>
            <person name="Mizoue K."/>
            <person name="Eguchi T."/>
        </authorList>
    </citation>
    <scope>NUCLEOTIDE SEQUENCE [LARGE SCALE GENOMIC DNA]</scope>
    <source>
        <strain evidence="1 2">A-8890</strain>
    </source>
</reference>
<proteinExistence type="predicted"/>
<reference evidence="1 2" key="2">
    <citation type="journal article" date="2023" name="ChemBioChem">
        <title>Acyltransferase Domain Exchange between Two Independent Type I Polyketide Synthases in the Same Producer Strain of Macrolide Antibiotics.</title>
        <authorList>
            <person name="Kudo F."/>
            <person name="Kishikawa K."/>
            <person name="Tsuboi K."/>
            <person name="Kido T."/>
            <person name="Usui T."/>
            <person name="Hashimoto J."/>
            <person name="Shin-Ya K."/>
            <person name="Miyanaga A."/>
            <person name="Eguchi T."/>
        </authorList>
    </citation>
    <scope>NUCLEOTIDE SEQUENCE [LARGE SCALE GENOMIC DNA]</scope>
    <source>
        <strain evidence="1 2">A-8890</strain>
    </source>
</reference>